<dbReference type="SMART" id="SM00906">
    <property type="entry name" value="Fungal_trans"/>
    <property type="match status" value="1"/>
</dbReference>
<evidence type="ECO:0000313" key="9">
    <source>
        <dbReference type="Proteomes" id="UP001489902"/>
    </source>
</evidence>
<dbReference type="InterPro" id="IPR007219">
    <property type="entry name" value="XnlR_reg_dom"/>
</dbReference>
<gene>
    <name evidence="8" type="ORF">QYS62_011305</name>
</gene>
<dbReference type="PANTHER" id="PTHR47540:SF6">
    <property type="entry name" value="ZN(II)2CYS6 TRANSCRIPTION FACTOR (EUROFUNG)"/>
    <property type="match status" value="1"/>
</dbReference>
<dbReference type="CDD" id="cd12148">
    <property type="entry name" value="fungal_TF_MHR"/>
    <property type="match status" value="1"/>
</dbReference>
<dbReference type="EMBL" id="CP151266">
    <property type="protein sequence ID" value="WZH50068.1"/>
    <property type="molecule type" value="Genomic_DNA"/>
</dbReference>
<dbReference type="InterPro" id="IPR051711">
    <property type="entry name" value="Stress_Response_Reg"/>
</dbReference>
<feature type="compositionally biased region" description="Polar residues" evidence="6">
    <location>
        <begin position="40"/>
        <end position="69"/>
    </location>
</feature>
<evidence type="ECO:0000256" key="3">
    <source>
        <dbReference type="ARBA" id="ARBA00023125"/>
    </source>
</evidence>
<evidence type="ECO:0000256" key="2">
    <source>
        <dbReference type="ARBA" id="ARBA00023015"/>
    </source>
</evidence>
<protein>
    <submittedName>
        <fullName evidence="8">Fungal-specific transcription factor domain-containing protein</fullName>
    </submittedName>
</protein>
<evidence type="ECO:0000256" key="4">
    <source>
        <dbReference type="ARBA" id="ARBA00023163"/>
    </source>
</evidence>
<keyword evidence="3" id="KW-0238">DNA-binding</keyword>
<keyword evidence="4" id="KW-0804">Transcription</keyword>
<dbReference type="PANTHER" id="PTHR47540">
    <property type="entry name" value="THIAMINE REPRESSIBLE GENES REGULATORY PROTEIN THI5"/>
    <property type="match status" value="1"/>
</dbReference>
<accession>A0ABZ2XAK7</accession>
<name>A0ABZ2XAK7_9HYPO</name>
<sequence length="649" mass="73368">MEPLPDSRTRRISTPPSLPQRKSVAFIDRLLHENAELRARQTQSESSQARNTSTPWHHSPTPNNDDNTTQDQILEESDWFTHTRSSDTPIWIGEISDAAFATRFRQFASASQIPNHIPRTQFTSEDTLRDLAATTPIWLPSAQSRFLVETSLEFLRHNYHIVRRSEMLSALESIPFGQPSLGPPSTIVAKIWALFAIGELRSRKCVTSSNGLPGMKYFAIASETIRLIHERPQLDMIETILLLLELALYSLEANRRHSACTYVGAALRLATIMGLHMNIGDTYIPDPELREHRIRVWWSVYILDRLLSSKIGLPLSISDDDISVKLPSDVSTLNSKDFGDHTRFVAILRLARIAGDISRTLYVRTPQRCTFLQRVAKIREDLELWRGELPESIRFDSQHQNDSSLHHQSKTSTLQLAYNQVGILINESPHWTAFVTTCTKLSQLLVLATRPVLLYIFRQHINKATTTSTDSRPSEQVADVADVCIGAARQSCRILLQSWVNGEFHIFDYSYVRYLFSSAIILAISSTLDRDTSPKDKDEFNLAIDFLQQLEQNGNPAAMEFYAHIDETRKVLETRLSIDDCLNTLPTCEGSGPQLPTQAFPSSLDDQSLTIAIGTSATGPHGVDESPLTVSFLDDWIYDNALQQLRWQE</sequence>
<evidence type="ECO:0000256" key="1">
    <source>
        <dbReference type="ARBA" id="ARBA00004123"/>
    </source>
</evidence>
<comment type="subcellular location">
    <subcellularLocation>
        <location evidence="1">Nucleus</location>
    </subcellularLocation>
</comment>
<keyword evidence="5" id="KW-0539">Nucleus</keyword>
<reference evidence="8 9" key="1">
    <citation type="submission" date="2024-04" db="EMBL/GenBank/DDBJ databases">
        <title>Complete genome sequence of Fusarium acuminatum.</title>
        <authorList>
            <person name="Lan B."/>
        </authorList>
    </citation>
    <scope>NUCLEOTIDE SEQUENCE [LARGE SCALE GENOMIC DNA]</scope>
    <source>
        <strain evidence="8">1A</strain>
    </source>
</reference>
<evidence type="ECO:0000256" key="5">
    <source>
        <dbReference type="ARBA" id="ARBA00023242"/>
    </source>
</evidence>
<proteinExistence type="predicted"/>
<evidence type="ECO:0000256" key="6">
    <source>
        <dbReference type="SAM" id="MobiDB-lite"/>
    </source>
</evidence>
<evidence type="ECO:0000313" key="8">
    <source>
        <dbReference type="EMBL" id="WZH50068.1"/>
    </source>
</evidence>
<feature type="domain" description="Xylanolytic transcriptional activator regulatory" evidence="7">
    <location>
        <begin position="259"/>
        <end position="333"/>
    </location>
</feature>
<feature type="compositionally biased region" description="Basic and acidic residues" evidence="6">
    <location>
        <begin position="29"/>
        <end position="39"/>
    </location>
</feature>
<keyword evidence="9" id="KW-1185">Reference proteome</keyword>
<dbReference type="Proteomes" id="UP001489902">
    <property type="component" value="Chromosome 7"/>
</dbReference>
<keyword evidence="2" id="KW-0805">Transcription regulation</keyword>
<evidence type="ECO:0000259" key="7">
    <source>
        <dbReference type="SMART" id="SM00906"/>
    </source>
</evidence>
<organism evidence="8 9">
    <name type="scientific">Fusarium acuminatum</name>
    <dbReference type="NCBI Taxonomy" id="5515"/>
    <lineage>
        <taxon>Eukaryota</taxon>
        <taxon>Fungi</taxon>
        <taxon>Dikarya</taxon>
        <taxon>Ascomycota</taxon>
        <taxon>Pezizomycotina</taxon>
        <taxon>Sordariomycetes</taxon>
        <taxon>Hypocreomycetidae</taxon>
        <taxon>Hypocreales</taxon>
        <taxon>Nectriaceae</taxon>
        <taxon>Fusarium</taxon>
        <taxon>Fusarium tricinctum species complex</taxon>
    </lineage>
</organism>
<feature type="region of interest" description="Disordered" evidence="6">
    <location>
        <begin position="1"/>
        <end position="69"/>
    </location>
</feature>
<dbReference type="Pfam" id="PF04082">
    <property type="entry name" value="Fungal_trans"/>
    <property type="match status" value="1"/>
</dbReference>